<dbReference type="PANTHER" id="PTHR12526">
    <property type="entry name" value="GLYCOSYLTRANSFERASE"/>
    <property type="match status" value="1"/>
</dbReference>
<reference evidence="3" key="1">
    <citation type="submission" date="2023-07" db="EMBL/GenBank/DDBJ databases">
        <title>Marinobacter sp. chi1 genome sequencing and assembly.</title>
        <authorList>
            <person name="Park S."/>
        </authorList>
    </citation>
    <scope>NUCLEOTIDE SEQUENCE</scope>
    <source>
        <strain evidence="3">Chi1</strain>
    </source>
</reference>
<feature type="domain" description="Glycosyltransferase subfamily 4-like N-terminal" evidence="2">
    <location>
        <begin position="21"/>
        <end position="180"/>
    </location>
</feature>
<keyword evidence="4" id="KW-1185">Reference proteome</keyword>
<feature type="domain" description="Glycosyl transferase family 1" evidence="1">
    <location>
        <begin position="190"/>
        <end position="340"/>
    </location>
</feature>
<dbReference type="SUPFAM" id="SSF53756">
    <property type="entry name" value="UDP-Glycosyltransferase/glycogen phosphorylase"/>
    <property type="match status" value="1"/>
</dbReference>
<name>A0ABT8W2L2_9GAMM</name>
<proteinExistence type="predicted"/>
<evidence type="ECO:0000313" key="4">
    <source>
        <dbReference type="Proteomes" id="UP001168640"/>
    </source>
</evidence>
<dbReference type="Gene3D" id="3.40.50.2000">
    <property type="entry name" value="Glycogen Phosphorylase B"/>
    <property type="match status" value="2"/>
</dbReference>
<dbReference type="Proteomes" id="UP001168640">
    <property type="component" value="Unassembled WGS sequence"/>
</dbReference>
<protein>
    <submittedName>
        <fullName evidence="3">Glycosyltransferase</fullName>
        <ecNumber evidence="3">2.4.-.-</ecNumber>
    </submittedName>
</protein>
<organism evidence="3 4">
    <name type="scientific">Marinobacter suaedae</name>
    <dbReference type="NCBI Taxonomy" id="3057675"/>
    <lineage>
        <taxon>Bacteria</taxon>
        <taxon>Pseudomonadati</taxon>
        <taxon>Pseudomonadota</taxon>
        <taxon>Gammaproteobacteria</taxon>
        <taxon>Pseudomonadales</taxon>
        <taxon>Marinobacteraceae</taxon>
        <taxon>Marinobacter</taxon>
    </lineage>
</organism>
<dbReference type="GO" id="GO:0016757">
    <property type="term" value="F:glycosyltransferase activity"/>
    <property type="evidence" value="ECO:0007669"/>
    <property type="project" value="UniProtKB-KW"/>
</dbReference>
<dbReference type="RefSeq" id="WP_302910098.1">
    <property type="nucleotide sequence ID" value="NZ_JAUMIS010000002.1"/>
</dbReference>
<gene>
    <name evidence="3" type="ORF">QVZ43_11805</name>
</gene>
<accession>A0ABT8W2L2</accession>
<dbReference type="PANTHER" id="PTHR12526:SF637">
    <property type="entry name" value="GLYCOSYLTRANSFERASE EPSF-RELATED"/>
    <property type="match status" value="1"/>
</dbReference>
<dbReference type="CDD" id="cd03811">
    <property type="entry name" value="GT4_GT28_WabH-like"/>
    <property type="match status" value="1"/>
</dbReference>
<dbReference type="InterPro" id="IPR028098">
    <property type="entry name" value="Glyco_trans_4-like_N"/>
</dbReference>
<keyword evidence="3" id="KW-0808">Transferase</keyword>
<evidence type="ECO:0000313" key="3">
    <source>
        <dbReference type="EMBL" id="MDO3722408.1"/>
    </source>
</evidence>
<keyword evidence="3" id="KW-0328">Glycosyltransferase</keyword>
<comment type="caution">
    <text evidence="3">The sequence shown here is derived from an EMBL/GenBank/DDBJ whole genome shotgun (WGS) entry which is preliminary data.</text>
</comment>
<evidence type="ECO:0000259" key="1">
    <source>
        <dbReference type="Pfam" id="PF00534"/>
    </source>
</evidence>
<dbReference type="EC" id="2.4.-.-" evidence="3"/>
<dbReference type="InterPro" id="IPR001296">
    <property type="entry name" value="Glyco_trans_1"/>
</dbReference>
<dbReference type="Pfam" id="PF00534">
    <property type="entry name" value="Glycos_transf_1"/>
    <property type="match status" value="1"/>
</dbReference>
<dbReference type="Pfam" id="PF13439">
    <property type="entry name" value="Glyco_transf_4"/>
    <property type="match status" value="1"/>
</dbReference>
<sequence length="370" mass="40671">MSSGASRTVVTQIVSGDLWAGAEVQVFNLCKALLATNTVEVTAVVFNEGVLCKKLRNLGIHVDVADETNLSALQMIGAIRKHCEQHNTRVLHTHGFKENVLGIAAKKLARVPRSIRTVHGNPENQITPAQPLKWLVQNIDHLLGRTMQQAVIAVSSQLEETLTPMFPGKVHKIFNFIDIDTIREQGAVEHTSAHQEPKVGLVGRLVPVKRVDIFLQMIRQLNQRGIRCKGIVIGSGPLEPELKEMASNLGITNHIEFRGFVEPVYRALKDLDVLVMPSDHEGLPMVLLEALALEIPIVAHRVGGIPEVLADGHCGWLVEDHSPRGYAAAVTEVLNDESERTTKLDAGLSRAHRLFGAEANVKLYEELYGT</sequence>
<evidence type="ECO:0000259" key="2">
    <source>
        <dbReference type="Pfam" id="PF13439"/>
    </source>
</evidence>
<dbReference type="EMBL" id="JAUMIS010000002">
    <property type="protein sequence ID" value="MDO3722408.1"/>
    <property type="molecule type" value="Genomic_DNA"/>
</dbReference>